<evidence type="ECO:0000259" key="4">
    <source>
        <dbReference type="PROSITE" id="PS51084"/>
    </source>
</evidence>
<dbReference type="PANTHER" id="PTHR23089">
    <property type="entry name" value="HISTIDINE TRIAD HIT PROTEIN"/>
    <property type="match status" value="1"/>
</dbReference>
<dbReference type="InterPro" id="IPR001310">
    <property type="entry name" value="Histidine_triad_HIT"/>
</dbReference>
<dbReference type="AlphaFoldDB" id="A0A831Z2L6"/>
<evidence type="ECO:0000256" key="1">
    <source>
        <dbReference type="PIRSR" id="PIRSR601310-1"/>
    </source>
</evidence>
<evidence type="ECO:0000313" key="5">
    <source>
        <dbReference type="EMBL" id="HEX61807.1"/>
    </source>
</evidence>
<dbReference type="InterPro" id="IPR036265">
    <property type="entry name" value="HIT-like_sf"/>
</dbReference>
<feature type="active site" description="Tele-AMP-histidine intermediate" evidence="1">
    <location>
        <position position="103"/>
    </location>
</feature>
<accession>A0A831Z2L6</accession>
<evidence type="ECO:0000256" key="3">
    <source>
        <dbReference type="PROSITE-ProRule" id="PRU00464"/>
    </source>
</evidence>
<dbReference type="EMBL" id="DSPJ01000043">
    <property type="protein sequence ID" value="HEX61807.1"/>
    <property type="molecule type" value="Genomic_DNA"/>
</dbReference>
<sequence>MEKNTDCIFCKIIRKEVPAEFVYEDADFAVFKDIRPSAPVHLLLVPREHLEIQVGDLEKRAAALGRVFALSREVAEKAGVLNSGYKLVTNAGHGAGQTIDHLHVHLIGGWKSPTEVRHV</sequence>
<gene>
    <name evidence="5" type="ORF">ENR01_01460</name>
</gene>
<evidence type="ECO:0000256" key="2">
    <source>
        <dbReference type="PIRSR" id="PIRSR601310-3"/>
    </source>
</evidence>
<comment type="caution">
    <text evidence="5">The sequence shown here is derived from an EMBL/GenBank/DDBJ whole genome shotgun (WGS) entry which is preliminary data.</text>
</comment>
<organism evidence="5">
    <name type="scientific">candidate division WWE3 bacterium</name>
    <dbReference type="NCBI Taxonomy" id="2053526"/>
    <lineage>
        <taxon>Bacteria</taxon>
        <taxon>Katanobacteria</taxon>
    </lineage>
</organism>
<dbReference type="GO" id="GO:0003824">
    <property type="term" value="F:catalytic activity"/>
    <property type="evidence" value="ECO:0007669"/>
    <property type="project" value="InterPro"/>
</dbReference>
<dbReference type="PROSITE" id="PS51084">
    <property type="entry name" value="HIT_2"/>
    <property type="match status" value="1"/>
</dbReference>
<feature type="short sequence motif" description="Histidine triad motif" evidence="2 3">
    <location>
        <begin position="101"/>
        <end position="105"/>
    </location>
</feature>
<name>A0A831Z2L6_UNCKA</name>
<dbReference type="InterPro" id="IPR019808">
    <property type="entry name" value="Histidine_triad_CS"/>
</dbReference>
<protein>
    <submittedName>
        <fullName evidence="5">HIT domain-containing protein</fullName>
    </submittedName>
</protein>
<dbReference type="PRINTS" id="PR00332">
    <property type="entry name" value="HISTRIAD"/>
</dbReference>
<feature type="domain" description="HIT" evidence="4">
    <location>
        <begin position="8"/>
        <end position="116"/>
    </location>
</feature>
<dbReference type="PROSITE" id="PS00892">
    <property type="entry name" value="HIT_1"/>
    <property type="match status" value="1"/>
</dbReference>
<reference evidence="5" key="1">
    <citation type="journal article" date="2020" name="mSystems">
        <title>Genome- and Community-Level Interaction Insights into Carbon Utilization and Element Cycling Functions of Hydrothermarchaeota in Hydrothermal Sediment.</title>
        <authorList>
            <person name="Zhou Z."/>
            <person name="Liu Y."/>
            <person name="Xu W."/>
            <person name="Pan J."/>
            <person name="Luo Z.H."/>
            <person name="Li M."/>
        </authorList>
    </citation>
    <scope>NUCLEOTIDE SEQUENCE [LARGE SCALE GENOMIC DNA]</scope>
    <source>
        <strain evidence="5">SpSt-361</strain>
    </source>
</reference>
<proteinExistence type="predicted"/>
<dbReference type="Gene3D" id="3.30.428.10">
    <property type="entry name" value="HIT-like"/>
    <property type="match status" value="1"/>
</dbReference>
<dbReference type="Pfam" id="PF01230">
    <property type="entry name" value="HIT"/>
    <property type="match status" value="1"/>
</dbReference>
<dbReference type="SUPFAM" id="SSF54197">
    <property type="entry name" value="HIT-like"/>
    <property type="match status" value="1"/>
</dbReference>
<dbReference type="InterPro" id="IPR011146">
    <property type="entry name" value="HIT-like"/>
</dbReference>